<dbReference type="GO" id="GO:0004500">
    <property type="term" value="F:dopamine beta-monooxygenase activity"/>
    <property type="evidence" value="ECO:0007669"/>
    <property type="project" value="InterPro"/>
</dbReference>
<evidence type="ECO:0000313" key="10">
    <source>
        <dbReference type="Proteomes" id="UP001165289"/>
    </source>
</evidence>
<evidence type="ECO:0000256" key="7">
    <source>
        <dbReference type="SAM" id="SignalP"/>
    </source>
</evidence>
<protein>
    <submittedName>
        <fullName evidence="9">DBH-like monooxygenase protein 1</fullName>
    </submittedName>
</protein>
<keyword evidence="4" id="KW-0472">Membrane</keyword>
<dbReference type="InterPro" id="IPR008977">
    <property type="entry name" value="PHM/PNGase_F_dom_sf"/>
</dbReference>
<dbReference type="Gene3D" id="2.60.120.310">
    <property type="entry name" value="Copper type II, ascorbate-dependent monooxygenase, N-terminal domain"/>
    <property type="match status" value="1"/>
</dbReference>
<dbReference type="InterPro" id="IPR000323">
    <property type="entry name" value="Cu2_ascorb_mOase_N"/>
</dbReference>
<evidence type="ECO:0000256" key="6">
    <source>
        <dbReference type="ARBA" id="ARBA00023180"/>
    </source>
</evidence>
<accession>A0AAV7JU72</accession>
<dbReference type="FunFam" id="2.60.40.1210:FF:000001">
    <property type="entry name" value="Monooxygenase, DBH-like 1, like"/>
    <property type="match status" value="1"/>
</dbReference>
<dbReference type="EMBL" id="JAKMXF010000299">
    <property type="protein sequence ID" value="KAI6652253.1"/>
    <property type="molecule type" value="Genomic_DNA"/>
</dbReference>
<keyword evidence="3 7" id="KW-0732">Signal</keyword>
<dbReference type="InterPro" id="IPR036939">
    <property type="entry name" value="Cu2_ascorb_mOase_N_sf"/>
</dbReference>
<dbReference type="Pfam" id="PF03351">
    <property type="entry name" value="DOMON"/>
    <property type="match status" value="1"/>
</dbReference>
<comment type="subcellular location">
    <subcellularLocation>
        <location evidence="1">Membrane</location>
    </subcellularLocation>
</comment>
<sequence>MSIIFQIALLTTLLLVVESSDGALNYEFSTSLHAKYNLYWNRPADGKICMAVQVETLGWVGLGFSPNGGMIDSDIMMAWVIDGQVTLTDRYAVSESLPELDLQQDFELIEGYEEDGKTTIEFCRKLETCDEDYRDRNIVAGTTKVVFSWNNNDPNPNPLQHGTRGTMNVNFIGAPRPEFYPSDLPADTQILEFKMGNITIPHDTDTTYWCRTLRLDQPATKHHVIQIGSYLDSRTFSYLHHVVLYQCMGTIAEMDGNCIGSNGLIATHQLDLKCQGTVISTWAVGGSDVLIPQAVGLPIGPDEEYDTVLLVNHYNNPQLDEGIVDNSGFIWYYTAELRTHDLGIFYLGHTFTENLSIPPKTDNFLVQVYCPNECTSSWPHDLNIIASLLHTHYTGFAIWTQLIRDNKEIELIDSNQNYDPDFQEYLYFEDPIVVKPGDEFIVNCLYQTQDKDNFTFGGRSAKEEMCFNFLYYYPRVTQSYCSMNYLKETAFNSALESLQCNNVDVDGATTYEELENRAMNIDWTEKISNTLEIAQSVNPNGVLVFCNYNSFIVNIPKPGVDYEVFHNRYDTCGRYNGTYYPGGEDANYYYDCDTNQPYFDPIGPTDSAAGLTLLPVVMWMLVTAVLSLF</sequence>
<dbReference type="PROSITE" id="PS50836">
    <property type="entry name" value="DOMON"/>
    <property type="match status" value="1"/>
</dbReference>
<dbReference type="InterPro" id="IPR000945">
    <property type="entry name" value="DBH-like"/>
</dbReference>
<dbReference type="PANTHER" id="PTHR10157">
    <property type="entry name" value="DOPAMINE BETA HYDROXYLASE RELATED"/>
    <property type="match status" value="1"/>
</dbReference>
<comment type="caution">
    <text evidence="9">The sequence shown here is derived from an EMBL/GenBank/DDBJ whole genome shotgun (WGS) entry which is preliminary data.</text>
</comment>
<dbReference type="InterPro" id="IPR028460">
    <property type="entry name" value="Tbh/DBH"/>
</dbReference>
<evidence type="ECO:0000313" key="9">
    <source>
        <dbReference type="EMBL" id="KAI6652253.1"/>
    </source>
</evidence>
<dbReference type="PANTHER" id="PTHR10157:SF23">
    <property type="entry name" value="MOXD1 HOMOLOG 1"/>
    <property type="match status" value="1"/>
</dbReference>
<dbReference type="AlphaFoldDB" id="A0AAV7JU72"/>
<reference evidence="9 10" key="1">
    <citation type="journal article" date="2023" name="BMC Biol.">
        <title>The compact genome of the sponge Oopsacas minuta (Hexactinellida) is lacking key metazoan core genes.</title>
        <authorList>
            <person name="Santini S."/>
            <person name="Schenkelaars Q."/>
            <person name="Jourda C."/>
            <person name="Duchesne M."/>
            <person name="Belahbib H."/>
            <person name="Rocher C."/>
            <person name="Selva M."/>
            <person name="Riesgo A."/>
            <person name="Vervoort M."/>
            <person name="Leys S.P."/>
            <person name="Kodjabachian L."/>
            <person name="Le Bivic A."/>
            <person name="Borchiellini C."/>
            <person name="Claverie J.M."/>
            <person name="Renard E."/>
        </authorList>
    </citation>
    <scope>NUCLEOTIDE SEQUENCE [LARGE SCALE GENOMIC DNA]</scope>
    <source>
        <strain evidence="9">SPO-2</strain>
    </source>
</reference>
<dbReference type="InterPro" id="IPR024548">
    <property type="entry name" value="Cu2_monoox_C"/>
</dbReference>
<evidence type="ECO:0000256" key="3">
    <source>
        <dbReference type="ARBA" id="ARBA00022729"/>
    </source>
</evidence>
<dbReference type="InterPro" id="IPR045266">
    <property type="entry name" value="DOH_DOMON"/>
</dbReference>
<gene>
    <name evidence="9" type="ORF">LOD99_7269</name>
</gene>
<dbReference type="GO" id="GO:0016020">
    <property type="term" value="C:membrane"/>
    <property type="evidence" value="ECO:0007669"/>
    <property type="project" value="UniProtKB-SubCell"/>
</dbReference>
<keyword evidence="9" id="KW-0503">Monooxygenase</keyword>
<keyword evidence="6" id="KW-0325">Glycoprotein</keyword>
<dbReference type="SMART" id="SM00664">
    <property type="entry name" value="DoH"/>
    <property type="match status" value="1"/>
</dbReference>
<dbReference type="FunFam" id="2.60.120.230:FF:000001">
    <property type="entry name" value="Monooxygenase, DBH-like 1"/>
    <property type="match status" value="1"/>
</dbReference>
<dbReference type="PRINTS" id="PR00767">
    <property type="entry name" value="DBMONOXGNASE"/>
</dbReference>
<keyword evidence="10" id="KW-1185">Reference proteome</keyword>
<dbReference type="SUPFAM" id="SSF49344">
    <property type="entry name" value="CBD9-like"/>
    <property type="match status" value="1"/>
</dbReference>
<name>A0AAV7JU72_9METZ</name>
<dbReference type="Proteomes" id="UP001165289">
    <property type="component" value="Unassembled WGS sequence"/>
</dbReference>
<organism evidence="9 10">
    <name type="scientific">Oopsacas minuta</name>
    <dbReference type="NCBI Taxonomy" id="111878"/>
    <lineage>
        <taxon>Eukaryota</taxon>
        <taxon>Metazoa</taxon>
        <taxon>Porifera</taxon>
        <taxon>Hexactinellida</taxon>
        <taxon>Hexasterophora</taxon>
        <taxon>Lyssacinosida</taxon>
        <taxon>Leucopsacidae</taxon>
        <taxon>Oopsacas</taxon>
    </lineage>
</organism>
<dbReference type="CDD" id="cd09631">
    <property type="entry name" value="DOMON_DOH"/>
    <property type="match status" value="1"/>
</dbReference>
<feature type="domain" description="DOMON" evidence="8">
    <location>
        <begin position="34"/>
        <end position="150"/>
    </location>
</feature>
<dbReference type="Gene3D" id="2.60.40.1210">
    <property type="entry name" value="Cellobiose dehydrogenase, cytochrome domain"/>
    <property type="match status" value="1"/>
</dbReference>
<evidence type="ECO:0000256" key="2">
    <source>
        <dbReference type="ARBA" id="ARBA00010676"/>
    </source>
</evidence>
<keyword evidence="5" id="KW-1015">Disulfide bond</keyword>
<dbReference type="SUPFAM" id="SSF49742">
    <property type="entry name" value="PHM/PNGase F"/>
    <property type="match status" value="2"/>
</dbReference>
<evidence type="ECO:0000259" key="8">
    <source>
        <dbReference type="PROSITE" id="PS50836"/>
    </source>
</evidence>
<dbReference type="Gene3D" id="2.60.120.230">
    <property type="match status" value="1"/>
</dbReference>
<dbReference type="Pfam" id="PF01082">
    <property type="entry name" value="Cu2_monooxygen"/>
    <property type="match status" value="1"/>
</dbReference>
<evidence type="ECO:0000256" key="5">
    <source>
        <dbReference type="ARBA" id="ARBA00023157"/>
    </source>
</evidence>
<dbReference type="InterPro" id="IPR014784">
    <property type="entry name" value="Cu2_ascorb_mOase-like_C"/>
</dbReference>
<feature type="signal peptide" evidence="7">
    <location>
        <begin position="1"/>
        <end position="19"/>
    </location>
</feature>
<evidence type="ECO:0000256" key="1">
    <source>
        <dbReference type="ARBA" id="ARBA00004370"/>
    </source>
</evidence>
<evidence type="ECO:0000256" key="4">
    <source>
        <dbReference type="ARBA" id="ARBA00023136"/>
    </source>
</evidence>
<dbReference type="GO" id="GO:0005507">
    <property type="term" value="F:copper ion binding"/>
    <property type="evidence" value="ECO:0007669"/>
    <property type="project" value="InterPro"/>
</dbReference>
<feature type="chain" id="PRO_5043854678" evidence="7">
    <location>
        <begin position="20"/>
        <end position="629"/>
    </location>
</feature>
<dbReference type="InterPro" id="IPR005018">
    <property type="entry name" value="DOMON_domain"/>
</dbReference>
<comment type="similarity">
    <text evidence="2">Belongs to the copper type II ascorbate-dependent monooxygenase family.</text>
</comment>
<proteinExistence type="inferred from homology"/>
<keyword evidence="9" id="KW-0560">Oxidoreductase</keyword>
<dbReference type="Pfam" id="PF03712">
    <property type="entry name" value="Cu2_monoox_C"/>
    <property type="match status" value="1"/>
</dbReference>